<keyword evidence="4" id="KW-1185">Reference proteome</keyword>
<evidence type="ECO:0000256" key="2">
    <source>
        <dbReference type="SAM" id="SignalP"/>
    </source>
</evidence>
<accession>A0A937AIM8</accession>
<feature type="signal peptide" evidence="2">
    <location>
        <begin position="1"/>
        <end position="21"/>
    </location>
</feature>
<dbReference type="InterPro" id="IPR019847">
    <property type="entry name" value="Gliding_motility_assoc_GldN"/>
</dbReference>
<dbReference type="AlphaFoldDB" id="A0A937AIM8"/>
<dbReference type="Proteomes" id="UP000642920">
    <property type="component" value="Unassembled WGS sequence"/>
</dbReference>
<reference evidence="3" key="1">
    <citation type="submission" date="2021-01" db="EMBL/GenBank/DDBJ databases">
        <title>Marivirga sp. nov., isolated from intertidal surface sediments.</title>
        <authorList>
            <person name="Zhang M."/>
        </authorList>
    </citation>
    <scope>NUCLEOTIDE SEQUENCE</scope>
    <source>
        <strain evidence="3">SM1354</strain>
    </source>
</reference>
<feature type="compositionally biased region" description="Acidic residues" evidence="1">
    <location>
        <begin position="139"/>
        <end position="159"/>
    </location>
</feature>
<feature type="compositionally biased region" description="Gly residues" evidence="1">
    <location>
        <begin position="119"/>
        <end position="138"/>
    </location>
</feature>
<dbReference type="NCBIfam" id="TIGR03523">
    <property type="entry name" value="GldN"/>
    <property type="match status" value="1"/>
</dbReference>
<feature type="chain" id="PRO_5037946419" evidence="2">
    <location>
        <begin position="22"/>
        <end position="305"/>
    </location>
</feature>
<gene>
    <name evidence="3" type="primary">gldN</name>
    <name evidence="3" type="ORF">JKP34_03455</name>
</gene>
<feature type="region of interest" description="Disordered" evidence="1">
    <location>
        <begin position="119"/>
        <end position="166"/>
    </location>
</feature>
<evidence type="ECO:0000313" key="3">
    <source>
        <dbReference type="EMBL" id="MBL0764293.1"/>
    </source>
</evidence>
<dbReference type="Pfam" id="PF19841">
    <property type="entry name" value="GldN"/>
    <property type="match status" value="1"/>
</dbReference>
<proteinExistence type="predicted"/>
<dbReference type="EMBL" id="JAERQG010000001">
    <property type="protein sequence ID" value="MBL0764293.1"/>
    <property type="molecule type" value="Genomic_DNA"/>
</dbReference>
<evidence type="ECO:0000313" key="4">
    <source>
        <dbReference type="Proteomes" id="UP000642920"/>
    </source>
</evidence>
<sequence>MKKFVFLFSVAVGFLSSSSFAQETINEGFNPNSVYRIYDDDIMFKKRVWRRMDLREKQNKPFFAMGNEISKIIIDAAKAGILPIYKNDSCTARYTKEEFLENLENPALKDLNAGGGDDWGSGGDSWGDSGGDSGGGDDWGSDDGWGDSGSDDSGSDDAASDMGPIDTKFAPRDVSVLEIVEDMIFDKKRSVLVWDIQAIKLVIPAEKFTAGIFREVGVFKYKDLVKLWQSMPEEAIWFNPQNSAAHKNLADAFALRLFDARITKVANPDDNAIIDIYNETPRQGVLASKWMEYKLMEKEHELWSY</sequence>
<protein>
    <submittedName>
        <fullName evidence="3">Gliding motility protein GldN</fullName>
    </submittedName>
</protein>
<keyword evidence="2" id="KW-0732">Signal</keyword>
<organism evidence="3 4">
    <name type="scientific">Marivirga atlantica</name>
    <dbReference type="NCBI Taxonomy" id="1548457"/>
    <lineage>
        <taxon>Bacteria</taxon>
        <taxon>Pseudomonadati</taxon>
        <taxon>Bacteroidota</taxon>
        <taxon>Cytophagia</taxon>
        <taxon>Cytophagales</taxon>
        <taxon>Marivirgaceae</taxon>
        <taxon>Marivirga</taxon>
    </lineage>
</organism>
<dbReference type="RefSeq" id="WP_201917742.1">
    <property type="nucleotide sequence ID" value="NZ_JAERQG010000001.1"/>
</dbReference>
<comment type="caution">
    <text evidence="3">The sequence shown here is derived from an EMBL/GenBank/DDBJ whole genome shotgun (WGS) entry which is preliminary data.</text>
</comment>
<evidence type="ECO:0000256" key="1">
    <source>
        <dbReference type="SAM" id="MobiDB-lite"/>
    </source>
</evidence>
<name>A0A937AIM8_9BACT</name>